<dbReference type="Gene3D" id="1.25.10.10">
    <property type="entry name" value="Leucine-rich Repeat Variant"/>
    <property type="match status" value="5"/>
</dbReference>
<dbReference type="InterPro" id="IPR022716">
    <property type="entry name" value="Gcn1_N"/>
</dbReference>
<feature type="domain" description="Large ribosomal subunit protein eL19" evidence="10">
    <location>
        <begin position="2657"/>
        <end position="2800"/>
    </location>
</feature>
<evidence type="ECO:0000313" key="11">
    <source>
        <dbReference type="EMBL" id="CAI6086457.1"/>
    </source>
</evidence>
<feature type="repeat" description="HEAT" evidence="6">
    <location>
        <begin position="1500"/>
        <end position="1538"/>
    </location>
</feature>
<dbReference type="InterPro" id="IPR057546">
    <property type="entry name" value="HEAT_GCN1"/>
</dbReference>
<dbReference type="InterPro" id="IPR035970">
    <property type="entry name" value="60S_ribosomal_eL19_sf"/>
</dbReference>
<dbReference type="Pfam" id="PF24993">
    <property type="entry name" value="GNC1_N"/>
    <property type="match status" value="1"/>
</dbReference>
<evidence type="ECO:0000313" key="12">
    <source>
        <dbReference type="Proteomes" id="UP001160390"/>
    </source>
</evidence>
<dbReference type="SMART" id="SM01349">
    <property type="entry name" value="TOG"/>
    <property type="match status" value="2"/>
</dbReference>
<evidence type="ECO:0000256" key="1">
    <source>
        <dbReference type="ARBA" id="ARBA00007366"/>
    </source>
</evidence>
<keyword evidence="5 7" id="KW-0687">Ribonucleoprotein</keyword>
<dbReference type="HAMAP" id="MF_01475">
    <property type="entry name" value="Ribosomal_eL19"/>
    <property type="match status" value="1"/>
</dbReference>
<comment type="similarity">
    <text evidence="2 7">Belongs to the eukaryotic ribosomal protein eL19 family.</text>
</comment>
<dbReference type="Pfam" id="PF10274">
    <property type="entry name" value="ParcG"/>
    <property type="match status" value="1"/>
</dbReference>
<evidence type="ECO:0000256" key="2">
    <source>
        <dbReference type="ARBA" id="ARBA00011082"/>
    </source>
</evidence>
<dbReference type="GO" id="GO:0034198">
    <property type="term" value="P:cellular response to amino acid starvation"/>
    <property type="evidence" value="ECO:0007669"/>
    <property type="project" value="TreeGrafter"/>
</dbReference>
<dbReference type="InterPro" id="IPR000196">
    <property type="entry name" value="Ribosomal_eL19_dom"/>
</dbReference>
<dbReference type="NCBIfam" id="NF006343">
    <property type="entry name" value="PRK08570.1"/>
    <property type="match status" value="1"/>
</dbReference>
<dbReference type="Pfam" id="PF25801">
    <property type="entry name" value="HEAT_GCN1_C_2"/>
    <property type="match status" value="1"/>
</dbReference>
<dbReference type="Pfam" id="PF21040">
    <property type="entry name" value="CEP104-like_TOG"/>
    <property type="match status" value="1"/>
</dbReference>
<dbReference type="InterPro" id="IPR034085">
    <property type="entry name" value="TOG"/>
</dbReference>
<dbReference type="FunFam" id="1.10.1200.240:FF:000001">
    <property type="entry name" value="Ribosomal protein L19"/>
    <property type="match status" value="1"/>
</dbReference>
<dbReference type="Pfam" id="PF12074">
    <property type="entry name" value="Gcn1_N"/>
    <property type="match status" value="1"/>
</dbReference>
<feature type="compositionally biased region" description="Basic and acidic residues" evidence="8">
    <location>
        <begin position="2802"/>
        <end position="2832"/>
    </location>
</feature>
<comment type="similarity">
    <text evidence="1">Belongs to the GCN1 family.</text>
</comment>
<dbReference type="InterPro" id="IPR057260">
    <property type="entry name" value="Ribosomal_L19e_C"/>
</dbReference>
<proteinExistence type="inferred from homology"/>
<feature type="region of interest" description="Disordered" evidence="8">
    <location>
        <begin position="2612"/>
        <end position="2632"/>
    </location>
</feature>
<dbReference type="PROSITE" id="PS50077">
    <property type="entry name" value="HEAT_REPEAT"/>
    <property type="match status" value="3"/>
</dbReference>
<evidence type="ECO:0000256" key="4">
    <source>
        <dbReference type="ARBA" id="ARBA00022980"/>
    </source>
</evidence>
<dbReference type="PANTHER" id="PTHR23346:SF7">
    <property type="entry name" value="STALLED RIBOSOME SENSOR GCN1"/>
    <property type="match status" value="1"/>
</dbReference>
<dbReference type="Gene3D" id="1.10.1650.10">
    <property type="match status" value="1"/>
</dbReference>
<dbReference type="InterPro" id="IPR016024">
    <property type="entry name" value="ARM-type_fold"/>
</dbReference>
<dbReference type="CDD" id="cd01417">
    <property type="entry name" value="Ribosomal_L19e_E"/>
    <property type="match status" value="1"/>
</dbReference>
<dbReference type="SUPFAM" id="SSF48371">
    <property type="entry name" value="ARM repeat"/>
    <property type="match status" value="4"/>
</dbReference>
<dbReference type="FunFam" id="1.10.1650.10:FF:000001">
    <property type="entry name" value="Ribosomal protein L19"/>
    <property type="match status" value="1"/>
</dbReference>
<dbReference type="GO" id="GO:0003735">
    <property type="term" value="F:structural constituent of ribosome"/>
    <property type="evidence" value="ECO:0007669"/>
    <property type="project" value="InterPro"/>
</dbReference>
<name>A0AA35Q0L2_9HYPO</name>
<dbReference type="GO" id="GO:1904688">
    <property type="term" value="P:regulation of cytoplasmic translational initiation"/>
    <property type="evidence" value="ECO:0007669"/>
    <property type="project" value="UniProtKB-ARBA"/>
</dbReference>
<dbReference type="InterPro" id="IPR023638">
    <property type="entry name" value="Ribosomal_eL19_CS"/>
</dbReference>
<dbReference type="Gene3D" id="1.10.1200.240">
    <property type="match status" value="1"/>
</dbReference>
<feature type="repeat" description="HEAT" evidence="6">
    <location>
        <begin position="1960"/>
        <end position="1997"/>
    </location>
</feature>
<accession>A0AA35Q0L2</accession>
<dbReference type="Pfam" id="PF25476">
    <property type="entry name" value="Ribosomal_L19e_C"/>
    <property type="match status" value="1"/>
</dbReference>
<evidence type="ECO:0000256" key="6">
    <source>
        <dbReference type="PROSITE-ProRule" id="PRU00103"/>
    </source>
</evidence>
<dbReference type="Pfam" id="PF24984">
    <property type="entry name" value="HEAT_EF3_GNC1"/>
    <property type="match status" value="1"/>
</dbReference>
<dbReference type="Proteomes" id="UP001160390">
    <property type="component" value="Unassembled WGS sequence"/>
</dbReference>
<dbReference type="Pfam" id="PF24916">
    <property type="entry name" value="HEAT_GCN1_fung"/>
    <property type="match status" value="1"/>
</dbReference>
<dbReference type="EMBL" id="CABFNP030000786">
    <property type="protein sequence ID" value="CAI6086457.1"/>
    <property type="molecule type" value="Genomic_DNA"/>
</dbReference>
<feature type="domain" description="TOG" evidence="9">
    <location>
        <begin position="1643"/>
        <end position="1896"/>
    </location>
</feature>
<dbReference type="InterPro" id="IPR015972">
    <property type="entry name" value="Ribosomal_eL19_dom1"/>
</dbReference>
<dbReference type="InterPro" id="IPR056810">
    <property type="entry name" value="GNC1-like_N"/>
</dbReference>
<evidence type="ECO:0000256" key="8">
    <source>
        <dbReference type="SAM" id="MobiDB-lite"/>
    </source>
</evidence>
<gene>
    <name evidence="11" type="ORF">CCHLO57077_00010397</name>
</gene>
<dbReference type="Pfam" id="PF24987">
    <property type="entry name" value="HEAT_EF3_N"/>
    <property type="match status" value="1"/>
</dbReference>
<dbReference type="InterPro" id="IPR033935">
    <property type="entry name" value="Ribosomal_eL19_euk"/>
</dbReference>
<dbReference type="Pfam" id="PF01280">
    <property type="entry name" value="Ribosomal_L19e"/>
    <property type="match status" value="1"/>
</dbReference>
<keyword evidence="12" id="KW-1185">Reference proteome</keyword>
<keyword evidence="3" id="KW-0677">Repeat</keyword>
<sequence length="2842" mass="311702">MSSSASFDHVATAAALSSSSIRVRIPYLQGLEERITQRAFEKESFPELVRILFGTIPLYRDRESRLVVQACIAAILKSEPQPQLLGWLTKAMRHEGQKAGLATSNSFVLVEWCSLLMQSLAGSPLWGQFGDDVIHCTADSLARCLQSGKQSIAHSSLVVTRRGFRKLFGADTREKVLQDAVKTLTAKSSQSVALHAPLLGVIAGVSSRLPAVKPAIEAHKSQYYEFYTREIVTSKTPVTAEVAAGLKDFFQDFSTLPELEKEVFPALEKGLLRAPEVILTSVLRPLVAALPSTFDLSTLLKDKLLKHLLSSIKSSNALVRAGAVSSFRDIVLRCHDDDILQKVVDEILAPLKGGKLSSPDHRVLHADMLEGVPLSKSSAKKVMDGLAIVAGKEGNESALSNETSTLSKAVVQLLRTNADIPKPVLDVFVKGLADKKPASRKLWILRTGSILRACELQEPTDSMLSWVEAVTPKLFDNFNETAANAASAVQSGLAIGAYILTALIPGLQQKFPSAKSVAKTPIAKDALGPTGKQSFLLNHRIYSKLSGEDDLNWFALALTALHSALDDKTPTDVSIAWSGAYIYAITAPDVPPSVQQAAGKALSQLHSKNIRQISGFVTDGLWNLLLHSGTQGKETKFGRDQLIQVLRALCPDRSDEDEATDSTALEDQACCLIVLARHELIPRSSWIDLCLRMKIDPGNLARERKEELLKEIWTRTLIESDPVKLAASNAAAELAFVAPDAIIPKLLDLVRADLSTAGLKDIGPVEAAIFRTPEGTCFVDVLAKKGQNQVPNKNSKDYEVLKWEEELRTQLESKKGQKRKLTAEENAKVNAQLQKESQIRKTIGEIESRLHRGIAIIQAMATGPPTEAKLWLNDAITLLLGIMDAGCSLIVGDAPSTAYLALSDKVASRLGLIRNFVGIGTLRYRDITLPDNFNEEPLEELITRVLYRLRFAGEQRPFDAVSVTYVLPLIFDLLRKGGVGATSDDRDAQLVLALEFLTFHSNTCEDESLPRAELLSVLIESMQKYGQHYKLVRDCFVDMCRCIAPNITPKEISVLTKGTIVPHASVRTTTLQSISSDVDMSEFGYSDEIWLACHDDEEENQEIAREIWVESGVQVGPDVPERMLPFLESKDAQLRRAAARSLSEAVLSQKDTLDVVLSKLKASYQELAKPRVQLLDEFGMPMKMDLSDPWEARHGIATALKELASVVTTQEIEIIFDFMINDGPLGDQNSAVRAEMLDATIRAIDLHGKKMIDQLMKKFESTLEQPDKNSDAADRVNEAVVIMYGALARHLAPGDSKIPVVIDRLLATLKTPSETVQFAIADCLPPLVRACQDKSSKYFEQIIDDLLNTKKYAAQRGAAYGLAGLVRGRGIVALREYRILSTLKSALENKKDAHQREASLLAFELFATILGRLFEPYVIQIVPQLLSGFGDANGDVRDACLAAAKACFGNLSSYGVKQIMPTLLDGLEDQQWRSKRGACELLGAMAYLDPQQLANSLPDIIPPLTGVLNDSHKEVRAAANRSLKRFGEVINNPEIKSLVDILLKALSDPTKYTDEALDSLIKVQFVHYLDAPSLALVTRILQRGLNDRSNTKRKAAQVIGSLAHLTEKKDIVAHLPVLVAGLKVAAVDPVPTTRATASRALGSLVEKLGEDALPDLIPGLMQTLKSDTGAGDRLGSAQALSEVLAGLGTTRLEETLPTVLQNVESSKPAVREGFMSLFIFLPVCFGNSFANYLGRIVPPILSGLADDVESIRETALRAGRLLVKNFAVRAVDLLLPELERGLADDSYRIRLSSVELVGDLLFNLTGVKAEDEQDEDEPDAKEAGVSLKEVLGEEKRNKILSALYVCRCDTAGSVRAAAISVWKVLVHTPRTLKELVPTLTQLLIRRLGSSNMEHKVIASNALGELIRKAGDGVLSSLLPTLEEGLQTSTDTDAKQGICLALKELISSASPESLEEHEKTLISVVRAALTDSDEEVREAAAEAFDSLQNIFHKRAVDQVLPYLLSLLRSEDQAENALSALLTLLTETTRSNIIIPILIPDLVKPPISSFNAKAIASLSKVAGAAMNRRLPSIINSLMDNEIDCPTAELKEELEQSLDTVIQHIDEYDGLNIIMSVLLQSLKHDDHRRRAAAARHFRNFFVASSVDYSRYNQDIIRSLLNSFDDGDMDVVKDSWSALSEFTKRLRKEEMESLVPSTRQTLVRVGVAGATLRGFELPKGINAILPIFLQGLMNGTADQRVQAALGISDIVDRTSETSLKPFVTQITGPLIRVVSERATEVKSAILLTLNNLLEKMPTALKPFLPQLQRTFAKSLADTSSETLRSRAARALGTLIKYTPRIDPLIAELVTGSKTTDAGVKTAMLKALYEVVSKAGANMGESSRAAVLGLIDMDTDERDDSMTITNAKLLGALIKNVPEDIAQGLLRNRVVTTHFSNPSALAINAVLVESPDVLLDSALAADLPDLLCQGITHKSTFIADNFILATGKYLLSSSSRGFEDAKKIFSALATVIEPGNPTDSRRLALVVVRTVSRSDMDAVRPHVPILAPPIFASVRDPVIPVKLSAEAAFVEIFNVADEEGRVFDKFMAGPGADLPPNTKRSMGDYFKRVALRLGSQARERREAEGGQGGLGLSNDEQEDEREIWSVGKVDSKLGWKVKVTVNLRTQKRLASSVIGCGKRKIWLDPNEQSEISNANSRQTIRKLISDGLIIRKPVTQHSRSRARELNLARREGRHRGYGKRKGTADARMPEQVLWMRRLRVLRRLLVKYRASGKIDKHLYHELYHSSKGNTFKHKRALVEHIHRAKAEKARETKLKEEMDAKRAKTKAARERKQERVAAKRNALLSEE</sequence>
<evidence type="ECO:0000259" key="9">
    <source>
        <dbReference type="SMART" id="SM01349"/>
    </source>
</evidence>
<dbReference type="SMART" id="SM01416">
    <property type="entry name" value="Ribosomal_L19e"/>
    <property type="match status" value="1"/>
</dbReference>
<evidence type="ECO:0000259" key="10">
    <source>
        <dbReference type="SMART" id="SM01416"/>
    </source>
</evidence>
<protein>
    <recommendedName>
        <fullName evidence="7">Ribosomal protein L19</fullName>
    </recommendedName>
</protein>
<dbReference type="FunFam" id="1.25.10.10:FF:000090">
    <property type="entry name" value="eIF-2-alpha kinase activator GCN1"/>
    <property type="match status" value="1"/>
</dbReference>
<dbReference type="Pfam" id="PF23271">
    <property type="entry name" value="HEAT_GCN1"/>
    <property type="match status" value="1"/>
</dbReference>
<evidence type="ECO:0000256" key="3">
    <source>
        <dbReference type="ARBA" id="ARBA00022737"/>
    </source>
</evidence>
<dbReference type="PROSITE" id="PS00526">
    <property type="entry name" value="RIBOSOMAL_L19E"/>
    <property type="match status" value="1"/>
</dbReference>
<keyword evidence="4 7" id="KW-0689">Ribosomal protein</keyword>
<comment type="caution">
    <text evidence="11">The sequence shown here is derived from an EMBL/GenBank/DDBJ whole genome shotgun (WGS) entry which is preliminary data.</text>
</comment>
<dbReference type="PANTHER" id="PTHR23346">
    <property type="entry name" value="TRANSLATIONAL ACTIVATOR GCN1-RELATED"/>
    <property type="match status" value="1"/>
</dbReference>
<organism evidence="11 12">
    <name type="scientific">Clonostachys chloroleuca</name>
    <dbReference type="NCBI Taxonomy" id="1926264"/>
    <lineage>
        <taxon>Eukaryota</taxon>
        <taxon>Fungi</taxon>
        <taxon>Dikarya</taxon>
        <taxon>Ascomycota</taxon>
        <taxon>Pezizomycotina</taxon>
        <taxon>Sordariomycetes</taxon>
        <taxon>Hypocreomycetidae</taxon>
        <taxon>Hypocreales</taxon>
        <taxon>Bionectriaceae</taxon>
        <taxon>Clonostachys</taxon>
    </lineage>
</organism>
<dbReference type="GO" id="GO:0006412">
    <property type="term" value="P:translation"/>
    <property type="evidence" value="ECO:0007669"/>
    <property type="project" value="InterPro"/>
</dbReference>
<dbReference type="SUPFAM" id="SSF48140">
    <property type="entry name" value="Ribosomal protein L19 (L19e)"/>
    <property type="match status" value="1"/>
</dbReference>
<dbReference type="GO" id="GO:0030295">
    <property type="term" value="F:protein kinase activator activity"/>
    <property type="evidence" value="ECO:0007669"/>
    <property type="project" value="UniProtKB-ARBA"/>
</dbReference>
<dbReference type="InterPro" id="IPR057259">
    <property type="entry name" value="Ribosomal_L19e"/>
</dbReference>
<dbReference type="InterPro" id="IPR019399">
    <property type="entry name" value="Parkin_co-regulated_protein"/>
</dbReference>
<feature type="region of interest" description="Disordered" evidence="8">
    <location>
        <begin position="2802"/>
        <end position="2842"/>
    </location>
</feature>
<dbReference type="GO" id="GO:0022625">
    <property type="term" value="C:cytosolic large ribosomal subunit"/>
    <property type="evidence" value="ECO:0007669"/>
    <property type="project" value="InterPro"/>
</dbReference>
<reference evidence="11" key="1">
    <citation type="submission" date="2023-01" db="EMBL/GenBank/DDBJ databases">
        <authorList>
            <person name="Piombo E."/>
        </authorList>
    </citation>
    <scope>NUCLEOTIDE SEQUENCE</scope>
</reference>
<dbReference type="InterPro" id="IPR011989">
    <property type="entry name" value="ARM-like"/>
</dbReference>
<evidence type="ECO:0000256" key="5">
    <source>
        <dbReference type="ARBA" id="ARBA00023274"/>
    </source>
</evidence>
<evidence type="ECO:0000256" key="7">
    <source>
        <dbReference type="RuleBase" id="RU000574"/>
    </source>
</evidence>
<dbReference type="InterPro" id="IPR021133">
    <property type="entry name" value="HEAT_type_2"/>
</dbReference>
<dbReference type="InterPro" id="IPR056809">
    <property type="entry name" value="HEAT_GCN1_fung"/>
</dbReference>
<feature type="repeat" description="HEAT" evidence="6">
    <location>
        <begin position="1774"/>
        <end position="1812"/>
    </location>
</feature>
<feature type="domain" description="TOG" evidence="9">
    <location>
        <begin position="1323"/>
        <end position="1559"/>
    </location>
</feature>